<keyword evidence="1" id="KW-0285">Flavoprotein</keyword>
<proteinExistence type="predicted"/>
<dbReference type="EMBL" id="LAZR01008900">
    <property type="protein sequence ID" value="KKM75878.1"/>
    <property type="molecule type" value="Genomic_DNA"/>
</dbReference>
<keyword evidence="3" id="KW-0560">Oxidoreductase</keyword>
<dbReference type="AlphaFoldDB" id="A0A0F9K1M3"/>
<dbReference type="InterPro" id="IPR013785">
    <property type="entry name" value="Aldolase_TIM"/>
</dbReference>
<organism evidence="4">
    <name type="scientific">marine sediment metagenome</name>
    <dbReference type="NCBI Taxonomy" id="412755"/>
    <lineage>
        <taxon>unclassified sequences</taxon>
        <taxon>metagenomes</taxon>
        <taxon>ecological metagenomes</taxon>
    </lineage>
</organism>
<comment type="caution">
    <text evidence="4">The sequence shown here is derived from an EMBL/GenBank/DDBJ whole genome shotgun (WGS) entry which is preliminary data.</text>
</comment>
<evidence type="ECO:0000256" key="3">
    <source>
        <dbReference type="ARBA" id="ARBA00023002"/>
    </source>
</evidence>
<sequence>MVIKTKITELFGIKHPIISAPMGPFYTSELTVAVSEAGGLGVLSNTGLVSEYLAGKNPVDIMKENMKYVVEHTNKPFGFNILTSRVAPTASALSKKIPKFIMNNPKIKEQCVYALTSAGSSKMLPQSKSFQQLKESSNINHFHVAPALWLANKCVASNVDGMVITGNEGGGHQSYEKVSSLVLLQQVTQKYPDIPIVACGGYATGQGLAAALAMGAGAIAMGSRFIASKESEFNEAIKNVIPPAKAQNTLLATGGFGPIRLWKNKYALSRNLITSKDEKMAQEAQTTPDELLEQGKKYELAYNGNITDGAVLLGQSIGIINSVERVPDIIDSIIKTAEKCIKNLSASLI</sequence>
<dbReference type="PANTHER" id="PTHR32332">
    <property type="entry name" value="2-NITROPROPANE DIOXYGENASE"/>
    <property type="match status" value="1"/>
</dbReference>
<dbReference type="InterPro" id="IPR004136">
    <property type="entry name" value="NMO"/>
</dbReference>
<evidence type="ECO:0000256" key="2">
    <source>
        <dbReference type="ARBA" id="ARBA00022643"/>
    </source>
</evidence>
<dbReference type="SUPFAM" id="SSF51412">
    <property type="entry name" value="Inosine monophosphate dehydrogenase (IMPDH)"/>
    <property type="match status" value="1"/>
</dbReference>
<gene>
    <name evidence="4" type="ORF">LCGC14_1385840</name>
</gene>
<evidence type="ECO:0000313" key="4">
    <source>
        <dbReference type="EMBL" id="KKM75878.1"/>
    </source>
</evidence>
<dbReference type="Gene3D" id="3.20.20.70">
    <property type="entry name" value="Aldolase class I"/>
    <property type="match status" value="1"/>
</dbReference>
<evidence type="ECO:0000256" key="1">
    <source>
        <dbReference type="ARBA" id="ARBA00022630"/>
    </source>
</evidence>
<protein>
    <submittedName>
        <fullName evidence="4">Uncharacterized protein</fullName>
    </submittedName>
</protein>
<name>A0A0F9K1M3_9ZZZZ</name>
<accession>A0A0F9K1M3</accession>
<keyword evidence="2" id="KW-0288">FMN</keyword>
<dbReference type="CDD" id="cd04730">
    <property type="entry name" value="NPD_like"/>
    <property type="match status" value="1"/>
</dbReference>
<dbReference type="Pfam" id="PF03060">
    <property type="entry name" value="NMO"/>
    <property type="match status" value="1"/>
</dbReference>
<dbReference type="GO" id="GO:0018580">
    <property type="term" value="F:nitronate monooxygenase activity"/>
    <property type="evidence" value="ECO:0007669"/>
    <property type="project" value="InterPro"/>
</dbReference>
<reference evidence="4" key="1">
    <citation type="journal article" date="2015" name="Nature">
        <title>Complex archaea that bridge the gap between prokaryotes and eukaryotes.</title>
        <authorList>
            <person name="Spang A."/>
            <person name="Saw J.H."/>
            <person name="Jorgensen S.L."/>
            <person name="Zaremba-Niedzwiedzka K."/>
            <person name="Martijn J."/>
            <person name="Lind A.E."/>
            <person name="van Eijk R."/>
            <person name="Schleper C."/>
            <person name="Guy L."/>
            <person name="Ettema T.J."/>
        </authorList>
    </citation>
    <scope>NUCLEOTIDE SEQUENCE</scope>
</reference>